<sequence>MELYEENIRCEHAENKLFQAAAFRRAAEEEAAEKIDEIERLTKLGSAAESLCIEGNKAKAAQRRRRLATHHFLSSE</sequence>
<dbReference type="AlphaFoldDB" id="A0A9P5AHM4"/>
<protein>
    <submittedName>
        <fullName evidence="1">Uncharacterized protein</fullName>
    </submittedName>
</protein>
<evidence type="ECO:0000313" key="2">
    <source>
        <dbReference type="Proteomes" id="UP000730481"/>
    </source>
</evidence>
<name>A0A9P5AHM4_9HYPO</name>
<keyword evidence="2" id="KW-1185">Reference proteome</keyword>
<reference evidence="1" key="1">
    <citation type="journal article" date="2017" name="Mycologia">
        <title>Fusarium algeriense, sp. nov., a novel toxigenic crown rot pathogen of durum wheat from Algeria is nested in the Fusarium burgessii species complex.</title>
        <authorList>
            <person name="Laraba I."/>
            <person name="Keddad A."/>
            <person name="Boureghda H."/>
            <person name="Abdallah N."/>
            <person name="Vaughan M.M."/>
            <person name="Proctor R.H."/>
            <person name="Busman M."/>
            <person name="O'Donnell K."/>
        </authorList>
    </citation>
    <scope>NUCLEOTIDE SEQUENCE</scope>
    <source>
        <strain evidence="1">NRRL 25174</strain>
    </source>
</reference>
<evidence type="ECO:0000313" key="1">
    <source>
        <dbReference type="EMBL" id="KAF4338513.1"/>
    </source>
</evidence>
<gene>
    <name evidence="1" type="ORF">FBEOM_7552</name>
</gene>
<organism evidence="1 2">
    <name type="scientific">Fusarium beomiforme</name>
    <dbReference type="NCBI Taxonomy" id="44412"/>
    <lineage>
        <taxon>Eukaryota</taxon>
        <taxon>Fungi</taxon>
        <taxon>Dikarya</taxon>
        <taxon>Ascomycota</taxon>
        <taxon>Pezizomycotina</taxon>
        <taxon>Sordariomycetes</taxon>
        <taxon>Hypocreomycetidae</taxon>
        <taxon>Hypocreales</taxon>
        <taxon>Nectriaceae</taxon>
        <taxon>Fusarium</taxon>
        <taxon>Fusarium burgessii species complex</taxon>
    </lineage>
</organism>
<accession>A0A9P5AHM4</accession>
<dbReference type="EMBL" id="PVQB02000340">
    <property type="protein sequence ID" value="KAF4338513.1"/>
    <property type="molecule type" value="Genomic_DNA"/>
</dbReference>
<dbReference type="Proteomes" id="UP000730481">
    <property type="component" value="Unassembled WGS sequence"/>
</dbReference>
<comment type="caution">
    <text evidence="1">The sequence shown here is derived from an EMBL/GenBank/DDBJ whole genome shotgun (WGS) entry which is preliminary data.</text>
</comment>
<reference evidence="1" key="2">
    <citation type="submission" date="2020-02" db="EMBL/GenBank/DDBJ databases">
        <title>Identification and distribution of gene clusters putatively required for synthesis of sphingolipid metabolism inhibitors in phylogenetically diverse species of the filamentous fungus Fusarium.</title>
        <authorList>
            <person name="Kim H.-S."/>
            <person name="Busman M."/>
            <person name="Brown D.W."/>
            <person name="Divon H."/>
            <person name="Uhlig S."/>
            <person name="Proctor R.H."/>
        </authorList>
    </citation>
    <scope>NUCLEOTIDE SEQUENCE</scope>
    <source>
        <strain evidence="1">NRRL 25174</strain>
    </source>
</reference>
<proteinExistence type="predicted"/>